<keyword evidence="1" id="KW-0732">Signal</keyword>
<dbReference type="Proteomes" id="UP001212997">
    <property type="component" value="Unassembled WGS sequence"/>
</dbReference>
<feature type="signal peptide" evidence="1">
    <location>
        <begin position="1"/>
        <end position="25"/>
    </location>
</feature>
<sequence length="227" mass="25080">MPTPKCLYLILATLALANLILDVTATDLRAWNKSLEARYTKAHSLGDHYEFNSKDGWQTVNASSMHSRHPRSLSDGNGYSYSSNSTITHTLIRRSGKQAHNNKVAQVAKTSTTNKAKAVVAKSQSKLKAIMNGLKGVGKSELVKITWYTGHDLLNPSCWSNPRWAPSDESFAAALTLEGWIGHPECLSFVEPPFKQLADLDQGILNVQMRKATNPDGWLEYLWGPKG</sequence>
<evidence type="ECO:0000313" key="3">
    <source>
        <dbReference type="Proteomes" id="UP001212997"/>
    </source>
</evidence>
<evidence type="ECO:0000256" key="1">
    <source>
        <dbReference type="SAM" id="SignalP"/>
    </source>
</evidence>
<gene>
    <name evidence="2" type="ORF">NLI96_g5714</name>
</gene>
<evidence type="ECO:0000313" key="2">
    <source>
        <dbReference type="EMBL" id="KAJ3484346.1"/>
    </source>
</evidence>
<dbReference type="EMBL" id="JANAWD010000193">
    <property type="protein sequence ID" value="KAJ3484346.1"/>
    <property type="molecule type" value="Genomic_DNA"/>
</dbReference>
<dbReference type="AlphaFoldDB" id="A0AAD5V2D8"/>
<keyword evidence="3" id="KW-1185">Reference proteome</keyword>
<proteinExistence type="predicted"/>
<protein>
    <submittedName>
        <fullName evidence="2">Uncharacterized protein</fullName>
    </submittedName>
</protein>
<organism evidence="2 3">
    <name type="scientific">Meripilus lineatus</name>
    <dbReference type="NCBI Taxonomy" id="2056292"/>
    <lineage>
        <taxon>Eukaryota</taxon>
        <taxon>Fungi</taxon>
        <taxon>Dikarya</taxon>
        <taxon>Basidiomycota</taxon>
        <taxon>Agaricomycotina</taxon>
        <taxon>Agaricomycetes</taxon>
        <taxon>Polyporales</taxon>
        <taxon>Meripilaceae</taxon>
        <taxon>Meripilus</taxon>
    </lineage>
</organism>
<reference evidence="2" key="1">
    <citation type="submission" date="2022-07" db="EMBL/GenBank/DDBJ databases">
        <title>Genome Sequence of Physisporinus lineatus.</title>
        <authorList>
            <person name="Buettner E."/>
        </authorList>
    </citation>
    <scope>NUCLEOTIDE SEQUENCE</scope>
    <source>
        <strain evidence="2">VT162</strain>
    </source>
</reference>
<comment type="caution">
    <text evidence="2">The sequence shown here is derived from an EMBL/GenBank/DDBJ whole genome shotgun (WGS) entry which is preliminary data.</text>
</comment>
<feature type="chain" id="PRO_5042048728" evidence="1">
    <location>
        <begin position="26"/>
        <end position="227"/>
    </location>
</feature>
<name>A0AAD5V2D8_9APHY</name>
<accession>A0AAD5V2D8</accession>